<proteinExistence type="predicted"/>
<keyword evidence="1" id="KW-0813">Transport</keyword>
<keyword evidence="9" id="KW-1185">Reference proteome</keyword>
<dbReference type="RefSeq" id="WP_010622487.1">
    <property type="nucleotide sequence ID" value="NZ_AZGF01000050.1"/>
</dbReference>
<evidence type="ECO:0000256" key="4">
    <source>
        <dbReference type="ARBA" id="ARBA00022679"/>
    </source>
</evidence>
<keyword evidence="4" id="KW-0808">Transferase</keyword>
<comment type="caution">
    <text evidence="8">The sequence shown here is derived from an EMBL/GenBank/DDBJ whole genome shotgun (WGS) entry which is preliminary data.</text>
</comment>
<evidence type="ECO:0000313" key="9">
    <source>
        <dbReference type="Proteomes" id="UP000051820"/>
    </source>
</evidence>
<dbReference type="GO" id="GO:0022877">
    <property type="term" value="F:protein-N(PI)-phosphohistidine-fructose phosphotransferase system transporter activity"/>
    <property type="evidence" value="ECO:0007669"/>
    <property type="project" value="InterPro"/>
</dbReference>
<dbReference type="Gene3D" id="3.40.50.2300">
    <property type="match status" value="1"/>
</dbReference>
<dbReference type="GO" id="GO:0016301">
    <property type="term" value="F:kinase activity"/>
    <property type="evidence" value="ECO:0007669"/>
    <property type="project" value="UniProtKB-KW"/>
</dbReference>
<evidence type="ECO:0000259" key="7">
    <source>
        <dbReference type="PROSITE" id="PS51099"/>
    </source>
</evidence>
<dbReference type="eggNOG" id="COG1445">
    <property type="taxonomic scope" value="Bacteria"/>
</dbReference>
<feature type="domain" description="PTS EIIB type-2" evidence="7">
    <location>
        <begin position="1"/>
        <end position="99"/>
    </location>
</feature>
<dbReference type="PANTHER" id="PTHR30505">
    <property type="entry name" value="FRUCTOSE-LIKE PERMEASE"/>
    <property type="match status" value="1"/>
</dbReference>
<dbReference type="NCBIfam" id="TIGR00829">
    <property type="entry name" value="FRU"/>
    <property type="match status" value="1"/>
</dbReference>
<evidence type="ECO:0000256" key="1">
    <source>
        <dbReference type="ARBA" id="ARBA00022448"/>
    </source>
</evidence>
<reference evidence="8 9" key="1">
    <citation type="journal article" date="2015" name="Genome Announc.">
        <title>Expanding the biotechnology potential of lactobacilli through comparative genomics of 213 strains and associated genera.</title>
        <authorList>
            <person name="Sun Z."/>
            <person name="Harris H.M."/>
            <person name="McCann A."/>
            <person name="Guo C."/>
            <person name="Argimon S."/>
            <person name="Zhang W."/>
            <person name="Yang X."/>
            <person name="Jeffery I.B."/>
            <person name="Cooney J.C."/>
            <person name="Kagawa T.F."/>
            <person name="Liu W."/>
            <person name="Song Y."/>
            <person name="Salvetti E."/>
            <person name="Wrobel A."/>
            <person name="Rasinkangas P."/>
            <person name="Parkhill J."/>
            <person name="Rea M.C."/>
            <person name="O'Sullivan O."/>
            <person name="Ritari J."/>
            <person name="Douillard F.P."/>
            <person name="Paul Ross R."/>
            <person name="Yang R."/>
            <person name="Briner A.E."/>
            <person name="Felis G.E."/>
            <person name="de Vos W.M."/>
            <person name="Barrangou R."/>
            <person name="Klaenhammer T.R."/>
            <person name="Caufield P.W."/>
            <person name="Cui Y."/>
            <person name="Zhang H."/>
            <person name="O'Toole P.W."/>
        </authorList>
    </citation>
    <scope>NUCLEOTIDE SEQUENCE [LARGE SCALE GENOMIC DNA]</scope>
    <source>
        <strain evidence="8 9">DSM 5007</strain>
    </source>
</reference>
<dbReference type="SUPFAM" id="SSF52794">
    <property type="entry name" value="PTS system IIB component-like"/>
    <property type="match status" value="1"/>
</dbReference>
<sequence length="101" mass="10727">MKIVGVTSCPSGVAHTYMAAEALQKAGKDKGIEVHIETQGASGADDTLTKDQISAADFVVLTNDTSIRGTDRFKGKKVVQMSATKIIEKADALMNKLEKMA</sequence>
<dbReference type="InterPro" id="IPR036095">
    <property type="entry name" value="PTS_EIIB-like_sf"/>
</dbReference>
<dbReference type="PATRIC" id="fig|1423807.3.peg.2093"/>
<dbReference type="EMBL" id="AZGF01000050">
    <property type="protein sequence ID" value="KRM09059.1"/>
    <property type="molecule type" value="Genomic_DNA"/>
</dbReference>
<evidence type="ECO:0000313" key="8">
    <source>
        <dbReference type="EMBL" id="KRM09059.1"/>
    </source>
</evidence>
<name>A0A0R1W118_9LACO</name>
<dbReference type="GO" id="GO:0009401">
    <property type="term" value="P:phosphoenolpyruvate-dependent sugar phosphotransferase system"/>
    <property type="evidence" value="ECO:0007669"/>
    <property type="project" value="UniProtKB-KW"/>
</dbReference>
<dbReference type="CDD" id="cd05569">
    <property type="entry name" value="PTS_IIB_fructose"/>
    <property type="match status" value="1"/>
</dbReference>
<dbReference type="OrthoDB" id="9782569at2"/>
<dbReference type="InterPro" id="IPR003501">
    <property type="entry name" value="PTS_EIIB_2/3"/>
</dbReference>
<evidence type="ECO:0000256" key="6">
    <source>
        <dbReference type="ARBA" id="ARBA00022777"/>
    </source>
</evidence>
<dbReference type="Pfam" id="PF02302">
    <property type="entry name" value="PTS_IIB"/>
    <property type="match status" value="1"/>
</dbReference>
<dbReference type="PROSITE" id="PS51099">
    <property type="entry name" value="PTS_EIIB_TYPE_2"/>
    <property type="match status" value="1"/>
</dbReference>
<evidence type="ECO:0000256" key="2">
    <source>
        <dbReference type="ARBA" id="ARBA00022553"/>
    </source>
</evidence>
<gene>
    <name evidence="8" type="ORF">FD16_GL002041</name>
</gene>
<dbReference type="NCBIfam" id="NF007783">
    <property type="entry name" value="PRK10474.1"/>
    <property type="match status" value="1"/>
</dbReference>
<protein>
    <submittedName>
        <fullName evidence="8">PTS system fructose-like transporter subunit EIIB</fullName>
    </submittedName>
</protein>
<keyword evidence="5" id="KW-0598">Phosphotransferase system</keyword>
<keyword evidence="2" id="KW-0597">Phosphoprotein</keyword>
<dbReference type="InterPro" id="IPR050864">
    <property type="entry name" value="Bacterial_PTS_Sugar_Transport"/>
</dbReference>
<dbReference type="PANTHER" id="PTHR30505:SF0">
    <property type="entry name" value="FRUCTOSE-LIKE PTS SYSTEM EIIBC COMPONENT-RELATED"/>
    <property type="match status" value="1"/>
</dbReference>
<accession>A0A0R1W118</accession>
<dbReference type="InterPro" id="IPR013011">
    <property type="entry name" value="PTS_EIIB_2"/>
</dbReference>
<dbReference type="FunFam" id="3.40.50.2300:FF:000014">
    <property type="entry name" value="PTS system fructose-like transporter subunit IIB"/>
    <property type="match status" value="1"/>
</dbReference>
<keyword evidence="3" id="KW-0762">Sugar transport</keyword>
<dbReference type="AlphaFoldDB" id="A0A0R1W118"/>
<evidence type="ECO:0000256" key="3">
    <source>
        <dbReference type="ARBA" id="ARBA00022597"/>
    </source>
</evidence>
<keyword evidence="6" id="KW-0418">Kinase</keyword>
<dbReference type="Proteomes" id="UP000051820">
    <property type="component" value="Unassembled WGS sequence"/>
</dbReference>
<evidence type="ECO:0000256" key="5">
    <source>
        <dbReference type="ARBA" id="ARBA00022683"/>
    </source>
</evidence>
<dbReference type="STRING" id="1423807.FD16_GL002041"/>
<dbReference type="GO" id="GO:0005886">
    <property type="term" value="C:plasma membrane"/>
    <property type="evidence" value="ECO:0007669"/>
    <property type="project" value="TreeGrafter"/>
</dbReference>
<dbReference type="GO" id="GO:0090563">
    <property type="term" value="F:protein-phosphocysteine-sugar phosphotransferase activity"/>
    <property type="evidence" value="ECO:0007669"/>
    <property type="project" value="TreeGrafter"/>
</dbReference>
<dbReference type="InterPro" id="IPR003353">
    <property type="entry name" value="PTS_IIB_fruc"/>
</dbReference>
<organism evidence="8 9">
    <name type="scientific">Paucilactobacillus suebicus DSM 5007 = KCTC 3549</name>
    <dbReference type="NCBI Taxonomy" id="1423807"/>
    <lineage>
        <taxon>Bacteria</taxon>
        <taxon>Bacillati</taxon>
        <taxon>Bacillota</taxon>
        <taxon>Bacilli</taxon>
        <taxon>Lactobacillales</taxon>
        <taxon>Lactobacillaceae</taxon>
        <taxon>Paucilactobacillus</taxon>
    </lineage>
</organism>